<evidence type="ECO:0000256" key="4">
    <source>
        <dbReference type="ARBA" id="ARBA00022857"/>
    </source>
</evidence>
<protein>
    <recommendedName>
        <fullName evidence="6">Flavin-containing monooxygenase</fullName>
        <ecNumber evidence="6">1.-.-.-</ecNumber>
    </recommendedName>
</protein>
<evidence type="ECO:0000256" key="6">
    <source>
        <dbReference type="RuleBase" id="RU361177"/>
    </source>
</evidence>
<keyword evidence="2 6" id="KW-0285">Flavoprotein</keyword>
<dbReference type="EMBL" id="CM026429">
    <property type="protein sequence ID" value="KAG0564054.1"/>
    <property type="molecule type" value="Genomic_DNA"/>
</dbReference>
<evidence type="ECO:0000256" key="2">
    <source>
        <dbReference type="ARBA" id="ARBA00022630"/>
    </source>
</evidence>
<dbReference type="InterPro" id="IPR036188">
    <property type="entry name" value="FAD/NAD-bd_sf"/>
</dbReference>
<comment type="similarity">
    <text evidence="1 6">Belongs to the FMO family.</text>
</comment>
<evidence type="ECO:0000256" key="3">
    <source>
        <dbReference type="ARBA" id="ARBA00022827"/>
    </source>
</evidence>
<dbReference type="InterPro" id="IPR000960">
    <property type="entry name" value="Flavin_mOase"/>
</dbReference>
<organism evidence="7 8">
    <name type="scientific">Ceratodon purpureus</name>
    <name type="common">Fire moss</name>
    <name type="synonym">Dicranum purpureum</name>
    <dbReference type="NCBI Taxonomy" id="3225"/>
    <lineage>
        <taxon>Eukaryota</taxon>
        <taxon>Viridiplantae</taxon>
        <taxon>Streptophyta</taxon>
        <taxon>Embryophyta</taxon>
        <taxon>Bryophyta</taxon>
        <taxon>Bryophytina</taxon>
        <taxon>Bryopsida</taxon>
        <taxon>Dicranidae</taxon>
        <taxon>Pseudoditrichales</taxon>
        <taxon>Ditrichaceae</taxon>
        <taxon>Ceratodon</taxon>
    </lineage>
</organism>
<sequence length="451" mass="52093">MKRVAIIGSGPSGLSQMRAFRSAEEKGAQIPEIVCFEKQSDWGGLWNYNWRTGMDAHGEPVHAGMYRNLWSNGPKECLELADYPFEEHFGKPIASYPTRPVLADYIKGRAEKSGIRKWVRFNTPVRMVTYSEARSKFTVMVHDRMKDVVYSEEFDHVVVATGHFSIPNVPFFEGLDTFRGRLLHSHDLRDVVEFIDQDVLVVGRSFSAEDVASQCYKFGAKSITISYRSNPVGYNWPDNMTEVPLLERVEANGRTCRFKGGFTKDFDAIILCTGYLHDFPFMAEGLRLKTENRFWPMGLYEGVVWESNPKVFYLGMQDQFYTFFLFDAQAWFVRDVIMGRVVLPSGEEMAAHSRKWKVVEEKTYATQDIVQMIWFQADYIKELVAQTDYPLRPDDVEKTKQHGLEWKLNKDENIMGFRDQVFRSVVTGNMGRKLDTPWLTAFDDSVESYVK</sequence>
<keyword evidence="5 6" id="KW-0560">Oxidoreductase</keyword>
<reference evidence="7" key="1">
    <citation type="submission" date="2020-06" db="EMBL/GenBank/DDBJ databases">
        <title>WGS assembly of Ceratodon purpureus strain R40.</title>
        <authorList>
            <person name="Carey S.B."/>
            <person name="Jenkins J."/>
            <person name="Shu S."/>
            <person name="Lovell J.T."/>
            <person name="Sreedasyam A."/>
            <person name="Maumus F."/>
            <person name="Tiley G.P."/>
            <person name="Fernandez-Pozo N."/>
            <person name="Barry K."/>
            <person name="Chen C."/>
            <person name="Wang M."/>
            <person name="Lipzen A."/>
            <person name="Daum C."/>
            <person name="Saski C.A."/>
            <person name="Payton A.C."/>
            <person name="Mcbreen J.C."/>
            <person name="Conrad R.E."/>
            <person name="Kollar L.M."/>
            <person name="Olsson S."/>
            <person name="Huttunen S."/>
            <person name="Landis J.B."/>
            <person name="Wickett N.J."/>
            <person name="Johnson M.G."/>
            <person name="Rensing S.A."/>
            <person name="Grimwood J."/>
            <person name="Schmutz J."/>
            <person name="Mcdaniel S.F."/>
        </authorList>
    </citation>
    <scope>NUCLEOTIDE SEQUENCE</scope>
    <source>
        <strain evidence="7">R40</strain>
    </source>
</reference>
<evidence type="ECO:0000256" key="5">
    <source>
        <dbReference type="ARBA" id="ARBA00023002"/>
    </source>
</evidence>
<dbReference type="Gene3D" id="3.50.50.60">
    <property type="entry name" value="FAD/NAD(P)-binding domain"/>
    <property type="match status" value="2"/>
</dbReference>
<name>A0A8T0H115_CERPU</name>
<dbReference type="PIRSF" id="PIRSF000332">
    <property type="entry name" value="FMO"/>
    <property type="match status" value="1"/>
</dbReference>
<dbReference type="InterPro" id="IPR020946">
    <property type="entry name" value="Flavin_mOase-like"/>
</dbReference>
<gene>
    <name evidence="7" type="ORF">KC19_8G079300</name>
</gene>
<evidence type="ECO:0000256" key="1">
    <source>
        <dbReference type="ARBA" id="ARBA00009183"/>
    </source>
</evidence>
<dbReference type="GO" id="GO:0050661">
    <property type="term" value="F:NADP binding"/>
    <property type="evidence" value="ECO:0007669"/>
    <property type="project" value="InterPro"/>
</dbReference>
<evidence type="ECO:0000313" key="8">
    <source>
        <dbReference type="Proteomes" id="UP000822688"/>
    </source>
</evidence>
<accession>A0A8T0H115</accession>
<dbReference type="Proteomes" id="UP000822688">
    <property type="component" value="Chromosome 8"/>
</dbReference>
<keyword evidence="8" id="KW-1185">Reference proteome</keyword>
<dbReference type="EC" id="1.-.-.-" evidence="6"/>
<comment type="cofactor">
    <cofactor evidence="6">
        <name>FAD</name>
        <dbReference type="ChEBI" id="CHEBI:57692"/>
    </cofactor>
</comment>
<proteinExistence type="inferred from homology"/>
<keyword evidence="3 6" id="KW-0274">FAD</keyword>
<dbReference type="Pfam" id="PF00743">
    <property type="entry name" value="FMO-like"/>
    <property type="match status" value="2"/>
</dbReference>
<keyword evidence="6" id="KW-0503">Monooxygenase</keyword>
<dbReference type="InterPro" id="IPR050346">
    <property type="entry name" value="FMO-like"/>
</dbReference>
<dbReference type="SUPFAM" id="SSF51905">
    <property type="entry name" value="FAD/NAD(P)-binding domain"/>
    <property type="match status" value="2"/>
</dbReference>
<dbReference type="GO" id="GO:0050660">
    <property type="term" value="F:flavin adenine dinucleotide binding"/>
    <property type="evidence" value="ECO:0007669"/>
    <property type="project" value="InterPro"/>
</dbReference>
<dbReference type="GO" id="GO:0004499">
    <property type="term" value="F:N,N-dimethylaniline monooxygenase activity"/>
    <property type="evidence" value="ECO:0007669"/>
    <property type="project" value="InterPro"/>
</dbReference>
<comment type="caution">
    <text evidence="7">The sequence shown here is derived from an EMBL/GenBank/DDBJ whole genome shotgun (WGS) entry which is preliminary data.</text>
</comment>
<keyword evidence="4" id="KW-0521">NADP</keyword>
<dbReference type="PANTHER" id="PTHR23023">
    <property type="entry name" value="DIMETHYLANILINE MONOOXYGENASE"/>
    <property type="match status" value="1"/>
</dbReference>
<evidence type="ECO:0000313" key="7">
    <source>
        <dbReference type="EMBL" id="KAG0564054.1"/>
    </source>
</evidence>
<dbReference type="AlphaFoldDB" id="A0A8T0H115"/>